<organism evidence="2 3">
    <name type="scientific">Terfezia boudieri ATCC MYA-4762</name>
    <dbReference type="NCBI Taxonomy" id="1051890"/>
    <lineage>
        <taxon>Eukaryota</taxon>
        <taxon>Fungi</taxon>
        <taxon>Dikarya</taxon>
        <taxon>Ascomycota</taxon>
        <taxon>Pezizomycotina</taxon>
        <taxon>Pezizomycetes</taxon>
        <taxon>Pezizales</taxon>
        <taxon>Pezizaceae</taxon>
        <taxon>Terfezia</taxon>
    </lineage>
</organism>
<gene>
    <name evidence="2" type="ORF">L211DRAFT_836693</name>
</gene>
<dbReference type="AlphaFoldDB" id="A0A3N4LXG1"/>
<protein>
    <submittedName>
        <fullName evidence="2">Uncharacterized protein</fullName>
    </submittedName>
</protein>
<dbReference type="Proteomes" id="UP000267821">
    <property type="component" value="Unassembled WGS sequence"/>
</dbReference>
<keyword evidence="1" id="KW-1133">Transmembrane helix</keyword>
<keyword evidence="1" id="KW-0472">Membrane</keyword>
<accession>A0A3N4LXG1</accession>
<name>A0A3N4LXG1_9PEZI</name>
<evidence type="ECO:0000256" key="1">
    <source>
        <dbReference type="SAM" id="Phobius"/>
    </source>
</evidence>
<keyword evidence="1" id="KW-0812">Transmembrane</keyword>
<reference evidence="2 3" key="1">
    <citation type="journal article" date="2018" name="Nat. Ecol. Evol.">
        <title>Pezizomycetes genomes reveal the molecular basis of ectomycorrhizal truffle lifestyle.</title>
        <authorList>
            <person name="Murat C."/>
            <person name="Payen T."/>
            <person name="Noel B."/>
            <person name="Kuo A."/>
            <person name="Morin E."/>
            <person name="Chen J."/>
            <person name="Kohler A."/>
            <person name="Krizsan K."/>
            <person name="Balestrini R."/>
            <person name="Da Silva C."/>
            <person name="Montanini B."/>
            <person name="Hainaut M."/>
            <person name="Levati E."/>
            <person name="Barry K.W."/>
            <person name="Belfiori B."/>
            <person name="Cichocki N."/>
            <person name="Clum A."/>
            <person name="Dockter R.B."/>
            <person name="Fauchery L."/>
            <person name="Guy J."/>
            <person name="Iotti M."/>
            <person name="Le Tacon F."/>
            <person name="Lindquist E.A."/>
            <person name="Lipzen A."/>
            <person name="Malagnac F."/>
            <person name="Mello A."/>
            <person name="Molinier V."/>
            <person name="Miyauchi S."/>
            <person name="Poulain J."/>
            <person name="Riccioni C."/>
            <person name="Rubini A."/>
            <person name="Sitrit Y."/>
            <person name="Splivallo R."/>
            <person name="Traeger S."/>
            <person name="Wang M."/>
            <person name="Zifcakova L."/>
            <person name="Wipf D."/>
            <person name="Zambonelli A."/>
            <person name="Paolocci F."/>
            <person name="Nowrousian M."/>
            <person name="Ottonello S."/>
            <person name="Baldrian P."/>
            <person name="Spatafora J.W."/>
            <person name="Henrissat B."/>
            <person name="Nagy L.G."/>
            <person name="Aury J.M."/>
            <person name="Wincker P."/>
            <person name="Grigoriev I.V."/>
            <person name="Bonfante P."/>
            <person name="Martin F.M."/>
        </authorList>
    </citation>
    <scope>NUCLEOTIDE SEQUENCE [LARGE SCALE GENOMIC DNA]</scope>
    <source>
        <strain evidence="2 3">ATCC MYA-4762</strain>
    </source>
</reference>
<sequence>MQKSWARKHQKQAHQGLTTETWVWLACSLFRHLSKVHMHVDQQETDSIICSDPTAKRFGSSLLGEHCPISVFIIFWPVRTANIDIWLRSTVGEYFAIGIVTVFSVFALLPLHAVSCVSLTYSSCETTAGAKY</sequence>
<keyword evidence="3" id="KW-1185">Reference proteome</keyword>
<dbReference type="InParanoid" id="A0A3N4LXG1"/>
<evidence type="ECO:0000313" key="3">
    <source>
        <dbReference type="Proteomes" id="UP000267821"/>
    </source>
</evidence>
<evidence type="ECO:0000313" key="2">
    <source>
        <dbReference type="EMBL" id="RPB25361.1"/>
    </source>
</evidence>
<feature type="transmembrane region" description="Helical" evidence="1">
    <location>
        <begin position="94"/>
        <end position="114"/>
    </location>
</feature>
<dbReference type="EMBL" id="ML121538">
    <property type="protein sequence ID" value="RPB25361.1"/>
    <property type="molecule type" value="Genomic_DNA"/>
</dbReference>
<proteinExistence type="predicted"/>